<dbReference type="InterPro" id="IPR036129">
    <property type="entry name" value="Glycerate_kinase_sf"/>
</dbReference>
<evidence type="ECO:0000256" key="2">
    <source>
        <dbReference type="ARBA" id="ARBA00022679"/>
    </source>
</evidence>
<dbReference type="SUPFAM" id="SSF110738">
    <property type="entry name" value="Glycerate kinase I"/>
    <property type="match status" value="1"/>
</dbReference>
<dbReference type="InterPro" id="IPR018197">
    <property type="entry name" value="Glycerate_kinase_RE-like"/>
</dbReference>
<dbReference type="PANTHER" id="PTHR21599">
    <property type="entry name" value="GLYCERATE KINASE"/>
    <property type="match status" value="1"/>
</dbReference>
<dbReference type="Pfam" id="PF02595">
    <property type="entry name" value="Gly_kinase"/>
    <property type="match status" value="1"/>
</dbReference>
<evidence type="ECO:0000313" key="5">
    <source>
        <dbReference type="EMBL" id="SEH11555.1"/>
    </source>
</evidence>
<dbReference type="Proteomes" id="UP000222056">
    <property type="component" value="Unassembled WGS sequence"/>
</dbReference>
<dbReference type="GO" id="GO:0031388">
    <property type="term" value="P:organic acid phosphorylation"/>
    <property type="evidence" value="ECO:0007669"/>
    <property type="project" value="UniProtKB-UniRule"/>
</dbReference>
<keyword evidence="6" id="KW-1185">Reference proteome</keyword>
<proteinExistence type="inferred from homology"/>
<reference evidence="6" key="1">
    <citation type="submission" date="2016-10" db="EMBL/GenBank/DDBJ databases">
        <authorList>
            <person name="Varghese N."/>
            <person name="Submissions S."/>
        </authorList>
    </citation>
    <scope>NUCLEOTIDE SEQUENCE [LARGE SCALE GENOMIC DNA]</scope>
    <source>
        <strain evidence="6">ATCC 35263</strain>
    </source>
</reference>
<dbReference type="STRING" id="29539.SAMN02745716_0805"/>
<organism evidence="5 6">
    <name type="scientific">Thermoleophilum album</name>
    <dbReference type="NCBI Taxonomy" id="29539"/>
    <lineage>
        <taxon>Bacteria</taxon>
        <taxon>Bacillati</taxon>
        <taxon>Actinomycetota</taxon>
        <taxon>Thermoleophilia</taxon>
        <taxon>Thermoleophilales</taxon>
        <taxon>Thermoleophilaceae</taxon>
        <taxon>Thermoleophilum</taxon>
    </lineage>
</organism>
<dbReference type="EMBL" id="FNWJ01000001">
    <property type="protein sequence ID" value="SEH11555.1"/>
    <property type="molecule type" value="Genomic_DNA"/>
</dbReference>
<dbReference type="RefSeq" id="WP_093116415.1">
    <property type="nucleotide sequence ID" value="NZ_FNWJ01000001.1"/>
</dbReference>
<dbReference type="InterPro" id="IPR018193">
    <property type="entry name" value="Glyc_kinase_flavodox-like_fold"/>
</dbReference>
<evidence type="ECO:0000313" key="6">
    <source>
        <dbReference type="Proteomes" id="UP000222056"/>
    </source>
</evidence>
<accession>A0A1H6FP68</accession>
<dbReference type="Gene3D" id="3.90.1510.10">
    <property type="entry name" value="Glycerate kinase, domain 2"/>
    <property type="match status" value="1"/>
</dbReference>
<protein>
    <submittedName>
        <fullName evidence="5">Glycerate kinase</fullName>
    </submittedName>
</protein>
<dbReference type="PIRSF" id="PIRSF006078">
    <property type="entry name" value="GlxK"/>
    <property type="match status" value="1"/>
</dbReference>
<dbReference type="Gene3D" id="3.40.50.10350">
    <property type="entry name" value="Glycerate kinase, domain 1"/>
    <property type="match status" value="1"/>
</dbReference>
<sequence length="344" mass="35822">MTKAIARPRLPALVAPDSFKGTMAADTVARAIAKGLRRAAFESIELPLADGGEGTAQVLLSALGGRWISARVSDPLGRPREASFALLADDRTAVVEVAAAAGLPLLAPAERDPLRASSRGVGELIAAAVRTGAQRVLVAAGGSATVDGGAGALAALEEHAVDCELVVLCDVRTSWERAARTYGPQKGARPEHLPVLEKRLDELAERAPRDPRGEPYTGAAGGLAGALWSWYGARLVAGAPYVLDSVGFDQHLRACWFVITGEGKLDQQTLEGKVVAEVATRARQRGVACHAICGACALSAFDLRLLDLQGVATAGTPEDLARAARQLVEREHPCNGLDRGAPSA</sequence>
<dbReference type="GO" id="GO:0008887">
    <property type="term" value="F:glycerate kinase activity"/>
    <property type="evidence" value="ECO:0007669"/>
    <property type="project" value="UniProtKB-UniRule"/>
</dbReference>
<evidence type="ECO:0000256" key="4">
    <source>
        <dbReference type="PIRNR" id="PIRNR006078"/>
    </source>
</evidence>
<keyword evidence="2 4" id="KW-0808">Transferase</keyword>
<keyword evidence="3 4" id="KW-0418">Kinase</keyword>
<comment type="similarity">
    <text evidence="1 4">Belongs to the glycerate kinase type-1 family.</text>
</comment>
<evidence type="ECO:0000256" key="1">
    <source>
        <dbReference type="ARBA" id="ARBA00006284"/>
    </source>
</evidence>
<name>A0A1H6FP68_THEAL</name>
<gene>
    <name evidence="5" type="ORF">SAMN02745716_0805</name>
</gene>
<evidence type="ECO:0000256" key="3">
    <source>
        <dbReference type="ARBA" id="ARBA00022777"/>
    </source>
</evidence>
<dbReference type="PANTHER" id="PTHR21599:SF0">
    <property type="entry name" value="GLYCERATE KINASE"/>
    <property type="match status" value="1"/>
</dbReference>
<dbReference type="AlphaFoldDB" id="A0A1H6FP68"/>
<dbReference type="OrthoDB" id="9774290at2"/>
<dbReference type="InterPro" id="IPR004381">
    <property type="entry name" value="Glycerate_kinase"/>
</dbReference>